<dbReference type="Gene3D" id="3.30.565.60">
    <property type="match status" value="1"/>
</dbReference>
<feature type="domain" description="Schlafen AlbA-2" evidence="2">
    <location>
        <begin position="7"/>
        <end position="114"/>
    </location>
</feature>
<feature type="region of interest" description="Disordered" evidence="1">
    <location>
        <begin position="461"/>
        <end position="480"/>
    </location>
</feature>
<dbReference type="EMBL" id="JAFEJS010000007">
    <property type="protein sequence ID" value="MBT1173177.1"/>
    <property type="molecule type" value="Genomic_DNA"/>
</dbReference>
<dbReference type="Proteomes" id="UP000773064">
    <property type="component" value="Unassembled WGS sequence"/>
</dbReference>
<dbReference type="InterPro" id="IPR036388">
    <property type="entry name" value="WH-like_DNA-bd_sf"/>
</dbReference>
<accession>A0ABS5UQJ8</accession>
<dbReference type="Gene3D" id="1.10.10.10">
    <property type="entry name" value="Winged helix-like DNA-binding domain superfamily/Winged helix DNA-binding domain"/>
    <property type="match status" value="1"/>
</dbReference>
<dbReference type="PANTHER" id="PTHR30595">
    <property type="entry name" value="GLPR-RELATED TRANSCRIPTIONAL REPRESSOR"/>
    <property type="match status" value="1"/>
</dbReference>
<reference evidence="4 5" key="1">
    <citation type="journal article" date="2021" name="Environ. Microbiol.">
        <title>Genetic insights into the dark matter of the mammalian gut microbiota through targeted genome reconstruction.</title>
        <authorList>
            <person name="Lugli G.A."/>
            <person name="Alessandri G."/>
            <person name="Milani C."/>
            <person name="Viappiani A."/>
            <person name="Fontana F."/>
            <person name="Tarracchini C."/>
            <person name="Mancabelli L."/>
            <person name="Argentini C."/>
            <person name="Ruiz L."/>
            <person name="Margolles A."/>
            <person name="van Sinderen D."/>
            <person name="Turroni F."/>
            <person name="Ventura M."/>
        </authorList>
    </citation>
    <scope>NUCLEOTIDE SEQUENCE [LARGE SCALE GENOMIC DNA]</scope>
    <source>
        <strain evidence="4 5">MA2</strain>
    </source>
</reference>
<dbReference type="PANTHER" id="PTHR30595:SF6">
    <property type="entry name" value="SCHLAFEN ALBA-2 DOMAIN-CONTAINING PROTEIN"/>
    <property type="match status" value="1"/>
</dbReference>
<evidence type="ECO:0000259" key="2">
    <source>
        <dbReference type="Pfam" id="PF04326"/>
    </source>
</evidence>
<dbReference type="RefSeq" id="WP_214358446.1">
    <property type="nucleotide sequence ID" value="NZ_JAFEJS010000007.1"/>
</dbReference>
<dbReference type="InterPro" id="IPR036390">
    <property type="entry name" value="WH_DNA-bd_sf"/>
</dbReference>
<dbReference type="Pfam" id="PF04326">
    <property type="entry name" value="SLFN_AlbA_2"/>
    <property type="match status" value="1"/>
</dbReference>
<evidence type="ECO:0000256" key="1">
    <source>
        <dbReference type="SAM" id="MobiDB-lite"/>
    </source>
</evidence>
<evidence type="ECO:0000313" key="4">
    <source>
        <dbReference type="EMBL" id="MBT1173177.1"/>
    </source>
</evidence>
<dbReference type="InterPro" id="IPR038475">
    <property type="entry name" value="RecG_C_sf"/>
</dbReference>
<comment type="caution">
    <text evidence="4">The sequence shown here is derived from an EMBL/GenBank/DDBJ whole genome shotgun (WGS) entry which is preliminary data.</text>
</comment>
<proteinExistence type="predicted"/>
<evidence type="ECO:0000259" key="3">
    <source>
        <dbReference type="Pfam" id="PF12802"/>
    </source>
</evidence>
<dbReference type="InterPro" id="IPR000835">
    <property type="entry name" value="HTH_MarR-typ"/>
</dbReference>
<keyword evidence="5" id="KW-1185">Reference proteome</keyword>
<organism evidence="4 5">
    <name type="scientific">Bifidobacterium santillanense</name>
    <dbReference type="NCBI Taxonomy" id="2809028"/>
    <lineage>
        <taxon>Bacteria</taxon>
        <taxon>Bacillati</taxon>
        <taxon>Actinomycetota</taxon>
        <taxon>Actinomycetes</taxon>
        <taxon>Bifidobacteriales</taxon>
        <taxon>Bifidobacteriaceae</taxon>
        <taxon>Bifidobacterium</taxon>
    </lineage>
</organism>
<evidence type="ECO:0000313" key="5">
    <source>
        <dbReference type="Proteomes" id="UP000773064"/>
    </source>
</evidence>
<sequence length="547" mass="60287">MQLPTKESLRTEFKSERSGPVDDSVIINNVVALANTHGGTLYLGIEDDGTVTGVSRQHRNINQLAAYVFNNTVPPTQVRSSVIDSDGQSVVSITVDESTQLTCTKGGRVLHRVLKANGEPENVTMYPYEFMSRLSSIGQYDYSGQPAPDSSLDDLDPTSRDLLREGIARTHADDQLLSLSDAEFDGAMGLTVRNIPAGDITPTVAGILTIGEKQALRRTMPTASATFQVMRGGSPVVDKTLRLPLVTMFARLEELLAPWNTQTEVMLGSRHANFFDVDRDAFREAMVNAFCHRDYTILGPVRIQLDESGLTVANPGGFVRGVNFDNLLTVSPTPRNRQLADILKRCGYVERTGRGIDRIFARTVSSGRPLPDYSQSTTNEVVLFLRKTEVDERFIRLLDALTERRRSPLPTESLIVLAALNQYGQLHIDEIPAKTSLDRERVRMALDDLLSSRSVVRRGTGYAMADDGHDATSRNRTASGAQPLALRSDVRQTLDHIRESGGEVSVSQVAEHLGVSYATASRLLKRMLADGLVQHRGSTRNSRYFVE</sequence>
<dbReference type="Pfam" id="PF12802">
    <property type="entry name" value="MarR_2"/>
    <property type="match status" value="1"/>
</dbReference>
<dbReference type="InterPro" id="IPR038461">
    <property type="entry name" value="Schlafen_AlbA_2_dom_sf"/>
</dbReference>
<dbReference type="CDD" id="cd00090">
    <property type="entry name" value="HTH_ARSR"/>
    <property type="match status" value="1"/>
</dbReference>
<dbReference type="Pfam" id="PF13749">
    <property type="entry name" value="HATPase_c_4"/>
    <property type="match status" value="1"/>
</dbReference>
<protein>
    <submittedName>
        <fullName evidence="4">DNA binding domain-containing protein</fullName>
    </submittedName>
</protein>
<gene>
    <name evidence="4" type="ORF">JS528_07395</name>
</gene>
<dbReference type="InterPro" id="IPR011991">
    <property type="entry name" value="ArsR-like_HTH"/>
</dbReference>
<feature type="domain" description="HTH marR-type" evidence="3">
    <location>
        <begin position="492"/>
        <end position="541"/>
    </location>
</feature>
<dbReference type="InterPro" id="IPR007421">
    <property type="entry name" value="Schlafen_AlbA_2_dom"/>
</dbReference>
<name>A0ABS5UQJ8_9BIFI</name>
<dbReference type="Gene3D" id="3.30.950.30">
    <property type="entry name" value="Schlafen, AAA domain"/>
    <property type="match status" value="1"/>
</dbReference>
<dbReference type="SUPFAM" id="SSF46785">
    <property type="entry name" value="Winged helix' DNA-binding domain"/>
    <property type="match status" value="1"/>
</dbReference>